<dbReference type="AlphaFoldDB" id="A0A6F9E7A3"/>
<protein>
    <submittedName>
        <fullName evidence="2">Uncharacterized protein</fullName>
    </submittedName>
</protein>
<sequence length="63" mass="6923">MGPMVSMVDIFGGAPGFTFANVIFVTVGWDDQRVQTTYDKPMAQRGREKYGRGAGWRSAPPVN</sequence>
<evidence type="ECO:0000313" key="3">
    <source>
        <dbReference type="Proteomes" id="UP000502196"/>
    </source>
</evidence>
<evidence type="ECO:0000313" key="2">
    <source>
        <dbReference type="EMBL" id="CAB3392403.1"/>
    </source>
</evidence>
<accession>A0A6F9E7A3</accession>
<dbReference type="Proteomes" id="UP000502196">
    <property type="component" value="Chromosome"/>
</dbReference>
<dbReference type="EMBL" id="LR792683">
    <property type="protein sequence ID" value="CAB3392403.1"/>
    <property type="molecule type" value="Genomic_DNA"/>
</dbReference>
<gene>
    <name evidence="2" type="ORF">COOX1_1393</name>
</gene>
<feature type="region of interest" description="Disordered" evidence="1">
    <location>
        <begin position="39"/>
        <end position="63"/>
    </location>
</feature>
<organism evidence="2 3">
    <name type="scientific">Kyrpidia spormannii</name>
    <dbReference type="NCBI Taxonomy" id="2055160"/>
    <lineage>
        <taxon>Bacteria</taxon>
        <taxon>Bacillati</taxon>
        <taxon>Bacillota</taxon>
        <taxon>Bacilli</taxon>
        <taxon>Bacillales</taxon>
        <taxon>Alicyclobacillaceae</taxon>
        <taxon>Kyrpidia</taxon>
    </lineage>
</organism>
<reference evidence="2 3" key="1">
    <citation type="submission" date="2020-04" db="EMBL/GenBank/DDBJ databases">
        <authorList>
            <person name="Hogendoorn C."/>
        </authorList>
    </citation>
    <scope>NUCLEOTIDE SEQUENCE [LARGE SCALE GENOMIC DNA]</scope>
    <source>
        <strain evidence="2">COOX1</strain>
    </source>
</reference>
<name>A0A6F9E7A3_9BACL</name>
<proteinExistence type="predicted"/>
<evidence type="ECO:0000256" key="1">
    <source>
        <dbReference type="SAM" id="MobiDB-lite"/>
    </source>
</evidence>